<dbReference type="PROSITE" id="PS51094">
    <property type="entry name" value="PTS_EIIA_TYPE_2"/>
    <property type="match status" value="1"/>
</dbReference>
<dbReference type="Pfam" id="PF00359">
    <property type="entry name" value="PTS_EIIA_2"/>
    <property type="match status" value="1"/>
</dbReference>
<dbReference type="Proteomes" id="UP000252132">
    <property type="component" value="Unassembled WGS sequence"/>
</dbReference>
<dbReference type="GO" id="GO:0016740">
    <property type="term" value="F:transferase activity"/>
    <property type="evidence" value="ECO:0007669"/>
    <property type="project" value="UniProtKB-KW"/>
</dbReference>
<dbReference type="AlphaFoldDB" id="A0A368E004"/>
<dbReference type="EMBL" id="QOQF01000008">
    <property type="protein sequence ID" value="RCL77448.1"/>
    <property type="molecule type" value="Genomic_DNA"/>
</dbReference>
<dbReference type="PANTHER" id="PTHR47738:SF1">
    <property type="entry name" value="NITROGEN REGULATORY PROTEIN"/>
    <property type="match status" value="1"/>
</dbReference>
<dbReference type="InterPro" id="IPR016152">
    <property type="entry name" value="PTrfase/Anion_transptr"/>
</dbReference>
<dbReference type="PROSITE" id="PS00372">
    <property type="entry name" value="PTS_EIIA_TYPE_2_HIS"/>
    <property type="match status" value="1"/>
</dbReference>
<reference evidence="4 5" key="1">
    <citation type="journal article" date="2018" name="Microbiome">
        <title>Fine metagenomic profile of the Mediterranean stratified and mixed water columns revealed by assembly and recruitment.</title>
        <authorList>
            <person name="Haro-Moreno J.M."/>
            <person name="Lopez-Perez M."/>
            <person name="De La Torre J.R."/>
            <person name="Picazo A."/>
            <person name="Camacho A."/>
            <person name="Rodriguez-Valera F."/>
        </authorList>
    </citation>
    <scope>NUCLEOTIDE SEQUENCE [LARGE SCALE GENOMIC DNA]</scope>
    <source>
        <strain evidence="4">MED-G55</strain>
    </source>
</reference>
<dbReference type="SUPFAM" id="SSF55804">
    <property type="entry name" value="Phoshotransferase/anion transport protein"/>
    <property type="match status" value="1"/>
</dbReference>
<organism evidence="4 5">
    <name type="scientific">PS1 clade bacterium</name>
    <dbReference type="NCBI Taxonomy" id="2175152"/>
    <lineage>
        <taxon>Bacteria</taxon>
        <taxon>Pseudomonadati</taxon>
        <taxon>Pseudomonadota</taxon>
        <taxon>Alphaproteobacteria</taxon>
        <taxon>PS1 clade</taxon>
    </lineage>
</organism>
<evidence type="ECO:0000313" key="5">
    <source>
        <dbReference type="Proteomes" id="UP000252132"/>
    </source>
</evidence>
<evidence type="ECO:0000256" key="2">
    <source>
        <dbReference type="ARBA" id="ARBA00022679"/>
    </source>
</evidence>
<dbReference type="CDD" id="cd00211">
    <property type="entry name" value="PTS_IIA_fru"/>
    <property type="match status" value="1"/>
</dbReference>
<dbReference type="PANTHER" id="PTHR47738">
    <property type="entry name" value="PTS SYSTEM FRUCTOSE-LIKE EIIA COMPONENT-RELATED"/>
    <property type="match status" value="1"/>
</dbReference>
<dbReference type="InterPro" id="IPR051541">
    <property type="entry name" value="PTS_SugarTrans_NitroReg"/>
</dbReference>
<feature type="domain" description="PTS EIIA type-2" evidence="3">
    <location>
        <begin position="5"/>
        <end position="148"/>
    </location>
</feature>
<proteinExistence type="predicted"/>
<sequence length="152" mass="16547">MQLSEFLSPDRVLAGVKASGKKQILQFLTELAAEHTQLDAHDLMDTLLTREKLGSTGVGHGVAIPHGKNEALEELIGFFVLLERPVPFDAIDQEPVDLVFLLLAPTTAGAQHLKALATISRLMRDDNVVEKIRNATHADAIYALLTDPDITS</sequence>
<accession>A0A368E004</accession>
<protein>
    <submittedName>
        <fullName evidence="4">Transcriptional regulator</fullName>
    </submittedName>
</protein>
<gene>
    <name evidence="4" type="ORF">DBW69_03255</name>
</gene>
<dbReference type="FunFam" id="3.40.930.10:FF:000009">
    <property type="entry name" value="PTS system, fructose specific IIABC component"/>
    <property type="match status" value="1"/>
</dbReference>
<evidence type="ECO:0000256" key="1">
    <source>
        <dbReference type="ARBA" id="ARBA00004496"/>
    </source>
</evidence>
<dbReference type="GO" id="GO:0030295">
    <property type="term" value="F:protein kinase activator activity"/>
    <property type="evidence" value="ECO:0007669"/>
    <property type="project" value="TreeGrafter"/>
</dbReference>
<evidence type="ECO:0000259" key="3">
    <source>
        <dbReference type="PROSITE" id="PS51094"/>
    </source>
</evidence>
<dbReference type="Gene3D" id="3.40.930.10">
    <property type="entry name" value="Mannitol-specific EII, Chain A"/>
    <property type="match status" value="1"/>
</dbReference>
<dbReference type="GO" id="GO:0005737">
    <property type="term" value="C:cytoplasm"/>
    <property type="evidence" value="ECO:0007669"/>
    <property type="project" value="UniProtKB-SubCell"/>
</dbReference>
<evidence type="ECO:0000313" key="4">
    <source>
        <dbReference type="EMBL" id="RCL77448.1"/>
    </source>
</evidence>
<keyword evidence="2" id="KW-0808">Transferase</keyword>
<dbReference type="InterPro" id="IPR002178">
    <property type="entry name" value="PTS_EIIA_type-2_dom"/>
</dbReference>
<name>A0A368E004_9PROT</name>
<comment type="subcellular location">
    <subcellularLocation>
        <location evidence="1">Cytoplasm</location>
    </subcellularLocation>
</comment>
<comment type="caution">
    <text evidence="4">The sequence shown here is derived from an EMBL/GenBank/DDBJ whole genome shotgun (WGS) entry which is preliminary data.</text>
</comment>